<gene>
    <name evidence="1" type="ORF">CDAUBV1_LOCUS16191</name>
</gene>
<evidence type="ECO:0000313" key="2">
    <source>
        <dbReference type="Proteomes" id="UP001497525"/>
    </source>
</evidence>
<protein>
    <submittedName>
        <fullName evidence="1">Uncharacterized protein</fullName>
    </submittedName>
</protein>
<evidence type="ECO:0000313" key="1">
    <source>
        <dbReference type="EMBL" id="CAL5140893.1"/>
    </source>
</evidence>
<sequence>MARKLIGDKFLDATAVGCYSSDLPTECDRGWSQKPWKILMSGILFQANSRCGASYPGKGNSLYVSTIPLVAVYFPGDGSFQCRSEQQESDKTMVCHRGLGSL</sequence>
<accession>A0AAV2TXX9</accession>
<dbReference type="Proteomes" id="UP001497525">
    <property type="component" value="Unassembled WGS sequence"/>
</dbReference>
<name>A0AAV2TXX9_CALDB</name>
<organism evidence="1 2">
    <name type="scientific">Calicophoron daubneyi</name>
    <name type="common">Rumen fluke</name>
    <name type="synonym">Paramphistomum daubneyi</name>
    <dbReference type="NCBI Taxonomy" id="300641"/>
    <lineage>
        <taxon>Eukaryota</taxon>
        <taxon>Metazoa</taxon>
        <taxon>Spiralia</taxon>
        <taxon>Lophotrochozoa</taxon>
        <taxon>Platyhelminthes</taxon>
        <taxon>Trematoda</taxon>
        <taxon>Digenea</taxon>
        <taxon>Plagiorchiida</taxon>
        <taxon>Pronocephalata</taxon>
        <taxon>Paramphistomoidea</taxon>
        <taxon>Paramphistomidae</taxon>
        <taxon>Calicophoron</taxon>
    </lineage>
</organism>
<proteinExistence type="predicted"/>
<dbReference type="AlphaFoldDB" id="A0AAV2TXX9"/>
<dbReference type="EMBL" id="CAXLJL010000811">
    <property type="protein sequence ID" value="CAL5140893.1"/>
    <property type="molecule type" value="Genomic_DNA"/>
</dbReference>
<comment type="caution">
    <text evidence="1">The sequence shown here is derived from an EMBL/GenBank/DDBJ whole genome shotgun (WGS) entry which is preliminary data.</text>
</comment>
<reference evidence="1" key="1">
    <citation type="submission" date="2024-06" db="EMBL/GenBank/DDBJ databases">
        <authorList>
            <person name="Liu X."/>
            <person name="Lenzi L."/>
            <person name="Haldenby T S."/>
            <person name="Uol C."/>
        </authorList>
    </citation>
    <scope>NUCLEOTIDE SEQUENCE</scope>
</reference>